<dbReference type="InterPro" id="IPR035909">
    <property type="entry name" value="CheB_C"/>
</dbReference>
<evidence type="ECO:0000313" key="9">
    <source>
        <dbReference type="EMBL" id="TPG49099.1"/>
    </source>
</evidence>
<evidence type="ECO:0000256" key="1">
    <source>
        <dbReference type="ARBA" id="ARBA00022500"/>
    </source>
</evidence>
<evidence type="ECO:0000313" key="10">
    <source>
        <dbReference type="Proteomes" id="UP000319931"/>
    </source>
</evidence>
<dbReference type="Gene3D" id="3.40.50.2300">
    <property type="match status" value="1"/>
</dbReference>
<dbReference type="GO" id="GO:0000156">
    <property type="term" value="F:phosphorelay response regulator activity"/>
    <property type="evidence" value="ECO:0007669"/>
    <property type="project" value="InterPro"/>
</dbReference>
<keyword evidence="6" id="KW-0597">Phosphoprotein</keyword>
<dbReference type="InterPro" id="IPR011006">
    <property type="entry name" value="CheY-like_superfamily"/>
</dbReference>
<dbReference type="PANTHER" id="PTHR42872:SF3">
    <property type="entry name" value="PROTEIN-GLUTAMATE METHYLESTERASE_PROTEIN-GLUTAMINE GLUTAMINASE 1"/>
    <property type="match status" value="1"/>
</dbReference>
<accession>A0A502FIA0</accession>
<dbReference type="EC" id="3.1.1.61" evidence="3"/>
<dbReference type="SUPFAM" id="SSF52738">
    <property type="entry name" value="Methylesterase CheB, C-terminal domain"/>
    <property type="match status" value="1"/>
</dbReference>
<comment type="catalytic activity">
    <reaction evidence="4">
        <text>[protein]-L-glutamate 5-O-methyl ester + H2O = L-glutamyl-[protein] + methanol + H(+)</text>
        <dbReference type="Rhea" id="RHEA:23236"/>
        <dbReference type="Rhea" id="RHEA-COMP:10208"/>
        <dbReference type="Rhea" id="RHEA-COMP:10311"/>
        <dbReference type="ChEBI" id="CHEBI:15377"/>
        <dbReference type="ChEBI" id="CHEBI:15378"/>
        <dbReference type="ChEBI" id="CHEBI:17790"/>
        <dbReference type="ChEBI" id="CHEBI:29973"/>
        <dbReference type="ChEBI" id="CHEBI:82795"/>
        <dbReference type="EC" id="3.1.1.61"/>
    </reaction>
</comment>
<dbReference type="PROSITE" id="PS50110">
    <property type="entry name" value="RESPONSE_REGULATORY"/>
    <property type="match status" value="1"/>
</dbReference>
<keyword evidence="2 5" id="KW-0378">Hydrolase</keyword>
<dbReference type="PROSITE" id="PS50122">
    <property type="entry name" value="CHEB"/>
    <property type="match status" value="1"/>
</dbReference>
<comment type="caution">
    <text evidence="9">The sequence shown here is derived from an EMBL/GenBank/DDBJ whole genome shotgun (WGS) entry which is preliminary data.</text>
</comment>
<name>A0A502FIA0_9SPHN</name>
<dbReference type="GO" id="GO:0005737">
    <property type="term" value="C:cytoplasm"/>
    <property type="evidence" value="ECO:0007669"/>
    <property type="project" value="InterPro"/>
</dbReference>
<dbReference type="Gene3D" id="3.40.50.180">
    <property type="entry name" value="Methylesterase CheB, C-terminal domain"/>
    <property type="match status" value="1"/>
</dbReference>
<dbReference type="GO" id="GO:0006935">
    <property type="term" value="P:chemotaxis"/>
    <property type="evidence" value="ECO:0007669"/>
    <property type="project" value="UniProtKB-UniRule"/>
</dbReference>
<dbReference type="RefSeq" id="WP_140852044.1">
    <property type="nucleotide sequence ID" value="NZ_RCZC01000008.1"/>
</dbReference>
<protein>
    <recommendedName>
        <fullName evidence="3">protein-glutamate methylesterase</fullName>
        <ecNumber evidence="3">3.1.1.61</ecNumber>
    </recommendedName>
</protein>
<evidence type="ECO:0000256" key="5">
    <source>
        <dbReference type="PROSITE-ProRule" id="PRU00050"/>
    </source>
</evidence>
<sequence length="363" mass="36790">MPPIVPTLVGLIADDPPRVLIVDDSAVARAVIARALEGGGFTVAGAVSNADAALAFLRDTQVDAVVLDIEMPGVSGLVALPDLIVAGQGAKVLIVSSAAAEGASATIEALALGAADTLLKPGVGDFAGRFSVAIVDKLRRLLALETPIEAPLPLMPRRGAPDLVSAALATAQGFDIVAIGASTGGIHALATLLRELPASFPLPILITQHLPGSFMPFFAAQVAVMADRPCDVAHDSMRIRPGRTIVAPGDAHMRVVSTGDGAAIRLTSEASKSGCMPSVDPMFDSLADVYGARALGIVLSGMGRDGSEGARRLADRGGVIVAQDRASSVVWGMPGAIAAAGLATALLPPAELGRLVAARRRPA</sequence>
<evidence type="ECO:0000259" key="7">
    <source>
        <dbReference type="PROSITE" id="PS50110"/>
    </source>
</evidence>
<dbReference type="InterPro" id="IPR008248">
    <property type="entry name" value="CheB-like"/>
</dbReference>
<dbReference type="InterPro" id="IPR001789">
    <property type="entry name" value="Sig_transdc_resp-reg_receiver"/>
</dbReference>
<feature type="active site" evidence="5">
    <location>
        <position position="209"/>
    </location>
</feature>
<reference evidence="9 10" key="1">
    <citation type="journal article" date="2019" name="Environ. Microbiol.">
        <title>Species interactions and distinct microbial communities in high Arctic permafrost affected cryosols are associated with the CH4 and CO2 gas fluxes.</title>
        <authorList>
            <person name="Altshuler I."/>
            <person name="Hamel J."/>
            <person name="Turney S."/>
            <person name="Magnuson E."/>
            <person name="Levesque R."/>
            <person name="Greer C."/>
            <person name="Whyte L.G."/>
        </authorList>
    </citation>
    <scope>NUCLEOTIDE SEQUENCE [LARGE SCALE GENOMIC DNA]</scope>
    <source>
        <strain evidence="9 10">E6.1</strain>
    </source>
</reference>
<evidence type="ECO:0000256" key="3">
    <source>
        <dbReference type="ARBA" id="ARBA00039140"/>
    </source>
</evidence>
<organism evidence="9 10">
    <name type="scientific">Sphingomonas glacialis</name>
    <dbReference type="NCBI Taxonomy" id="658225"/>
    <lineage>
        <taxon>Bacteria</taxon>
        <taxon>Pseudomonadati</taxon>
        <taxon>Pseudomonadota</taxon>
        <taxon>Alphaproteobacteria</taxon>
        <taxon>Sphingomonadales</taxon>
        <taxon>Sphingomonadaceae</taxon>
        <taxon>Sphingomonas</taxon>
    </lineage>
</organism>
<dbReference type="AlphaFoldDB" id="A0A502FIA0"/>
<dbReference type="PIRSF" id="PIRSF000876">
    <property type="entry name" value="RR_chemtxs_CheB"/>
    <property type="match status" value="1"/>
</dbReference>
<dbReference type="InterPro" id="IPR000673">
    <property type="entry name" value="Sig_transdc_resp-reg_Me-estase"/>
</dbReference>
<feature type="domain" description="Response regulatory" evidence="7">
    <location>
        <begin position="18"/>
        <end position="135"/>
    </location>
</feature>
<dbReference type="CDD" id="cd16432">
    <property type="entry name" value="CheB_Rec"/>
    <property type="match status" value="1"/>
</dbReference>
<dbReference type="SMART" id="SM00448">
    <property type="entry name" value="REC"/>
    <property type="match status" value="1"/>
</dbReference>
<dbReference type="EMBL" id="RCZC01000008">
    <property type="protein sequence ID" value="TPG49099.1"/>
    <property type="molecule type" value="Genomic_DNA"/>
</dbReference>
<keyword evidence="10" id="KW-1185">Reference proteome</keyword>
<proteinExistence type="predicted"/>
<evidence type="ECO:0000256" key="6">
    <source>
        <dbReference type="PROSITE-ProRule" id="PRU00169"/>
    </source>
</evidence>
<dbReference type="Pfam" id="PF00072">
    <property type="entry name" value="Response_reg"/>
    <property type="match status" value="1"/>
</dbReference>
<feature type="active site" evidence="5">
    <location>
        <position position="305"/>
    </location>
</feature>
<evidence type="ECO:0000256" key="2">
    <source>
        <dbReference type="ARBA" id="ARBA00022801"/>
    </source>
</evidence>
<feature type="domain" description="CheB-type methylesterase" evidence="8">
    <location>
        <begin position="170"/>
        <end position="363"/>
    </location>
</feature>
<evidence type="ECO:0000256" key="4">
    <source>
        <dbReference type="ARBA" id="ARBA00048267"/>
    </source>
</evidence>
<dbReference type="PANTHER" id="PTHR42872">
    <property type="entry name" value="PROTEIN-GLUTAMATE METHYLESTERASE/PROTEIN-GLUTAMINE GLUTAMINASE"/>
    <property type="match status" value="1"/>
</dbReference>
<dbReference type="Pfam" id="PF01339">
    <property type="entry name" value="CheB_methylest"/>
    <property type="match status" value="1"/>
</dbReference>
<dbReference type="SUPFAM" id="SSF52172">
    <property type="entry name" value="CheY-like"/>
    <property type="match status" value="1"/>
</dbReference>
<dbReference type="GO" id="GO:0008984">
    <property type="term" value="F:protein-glutamate methylesterase activity"/>
    <property type="evidence" value="ECO:0007669"/>
    <property type="project" value="UniProtKB-EC"/>
</dbReference>
<dbReference type="Proteomes" id="UP000319931">
    <property type="component" value="Unassembled WGS sequence"/>
</dbReference>
<evidence type="ECO:0000259" key="8">
    <source>
        <dbReference type="PROSITE" id="PS50122"/>
    </source>
</evidence>
<dbReference type="OrthoDB" id="9793421at2"/>
<feature type="modified residue" description="4-aspartylphosphate" evidence="6">
    <location>
        <position position="68"/>
    </location>
</feature>
<feature type="active site" evidence="5">
    <location>
        <position position="182"/>
    </location>
</feature>
<gene>
    <name evidence="9" type="ORF">EAH76_20005</name>
</gene>
<keyword evidence="1 5" id="KW-0145">Chemotaxis</keyword>